<feature type="transmembrane region" description="Helical" evidence="3">
    <location>
        <begin position="235"/>
        <end position="254"/>
    </location>
</feature>
<feature type="domain" description="GGDEF" evidence="4">
    <location>
        <begin position="340"/>
        <end position="480"/>
    </location>
</feature>
<evidence type="ECO:0000256" key="2">
    <source>
        <dbReference type="ARBA" id="ARBA00034247"/>
    </source>
</evidence>
<dbReference type="SMART" id="SM00267">
    <property type="entry name" value="GGDEF"/>
    <property type="match status" value="1"/>
</dbReference>
<dbReference type="Proteomes" id="UP000651977">
    <property type="component" value="Unassembled WGS sequence"/>
</dbReference>
<dbReference type="EMBL" id="BMDY01000007">
    <property type="protein sequence ID" value="GGB02049.1"/>
    <property type="molecule type" value="Genomic_DNA"/>
</dbReference>
<dbReference type="PROSITE" id="PS50887">
    <property type="entry name" value="GGDEF"/>
    <property type="match status" value="1"/>
</dbReference>
<dbReference type="NCBIfam" id="TIGR00254">
    <property type="entry name" value="GGDEF"/>
    <property type="match status" value="1"/>
</dbReference>
<keyword evidence="3" id="KW-0472">Membrane</keyword>
<dbReference type="PANTHER" id="PTHR45138">
    <property type="entry name" value="REGULATORY COMPONENTS OF SENSORY TRANSDUCTION SYSTEM"/>
    <property type="match status" value="1"/>
</dbReference>
<accession>A0ABQ1I0X1</accession>
<dbReference type="CDD" id="cd06225">
    <property type="entry name" value="HAMP"/>
    <property type="match status" value="1"/>
</dbReference>
<keyword evidence="3" id="KW-1133">Transmembrane helix</keyword>
<comment type="catalytic activity">
    <reaction evidence="2">
        <text>2 GTP = 3',3'-c-di-GMP + 2 diphosphate</text>
        <dbReference type="Rhea" id="RHEA:24898"/>
        <dbReference type="ChEBI" id="CHEBI:33019"/>
        <dbReference type="ChEBI" id="CHEBI:37565"/>
        <dbReference type="ChEBI" id="CHEBI:58805"/>
        <dbReference type="EC" id="2.7.7.65"/>
    </reaction>
</comment>
<dbReference type="Pfam" id="PF00990">
    <property type="entry name" value="GGDEF"/>
    <property type="match status" value="1"/>
</dbReference>
<dbReference type="CDD" id="cd01949">
    <property type="entry name" value="GGDEF"/>
    <property type="match status" value="1"/>
</dbReference>
<evidence type="ECO:0000313" key="5">
    <source>
        <dbReference type="EMBL" id="GGB02049.1"/>
    </source>
</evidence>
<proteinExistence type="predicted"/>
<evidence type="ECO:0000259" key="4">
    <source>
        <dbReference type="PROSITE" id="PS50887"/>
    </source>
</evidence>
<dbReference type="Gene3D" id="6.10.340.10">
    <property type="match status" value="1"/>
</dbReference>
<dbReference type="InterPro" id="IPR043128">
    <property type="entry name" value="Rev_trsase/Diguanyl_cyclase"/>
</dbReference>
<keyword evidence="6" id="KW-1185">Reference proteome</keyword>
<evidence type="ECO:0000256" key="3">
    <source>
        <dbReference type="SAM" id="Phobius"/>
    </source>
</evidence>
<reference evidence="6" key="1">
    <citation type="journal article" date="2019" name="Int. J. Syst. Evol. Microbiol.">
        <title>The Global Catalogue of Microorganisms (GCM) 10K type strain sequencing project: providing services to taxonomists for standard genome sequencing and annotation.</title>
        <authorList>
            <consortium name="The Broad Institute Genomics Platform"/>
            <consortium name="The Broad Institute Genome Sequencing Center for Infectious Disease"/>
            <person name="Wu L."/>
            <person name="Ma J."/>
        </authorList>
    </citation>
    <scope>NUCLEOTIDE SEQUENCE [LARGE SCALE GENOMIC DNA]</scope>
    <source>
        <strain evidence="6">CGMCC 1.10131</strain>
    </source>
</reference>
<sequence length="485" mass="55662">MPWFKSVNKLKISQLLFVSHLILVLWLVFTMTYNRYRSEWETGITHAVSNARSSSNAIIDLVSPSAAGLNYTNVKLDSSLKLYAAAEKLIYFSVDAISDFSSTPFAFAYLRKPELVWKTHNQEQDIAQQEAKIEQFKRRLLADDADKVKLTFLMGRAQERLLRFYMDMNHERQYGPLFPLPNIAPDDYLLLPDKQQLVLHLALRNRHQGSIYLFFDAQHLYQLQRDIRWQLFKEALTAVLFSVILIAWATWWIVRPLKRLAGNMSAHLKDIDVSQLSELERDDELGVLARRFKSLVERAQGQMVELEQRSELDALTQLGSRFYFNACSEDYVSQAKRAQQCVGFLICDLDNFKAYNDSLGHPEGDKVLRRVGLCIQSTMKRETDKAFRLGGEEFVVLLQTHQVNDIQPIAVQLCQQLEGLEIPHPQNAPFEVVTMSIGIGFVNAENLRHLNSIDQIYEVADQALYRAKAAGRNAIELTEWTPAST</sequence>
<dbReference type="Gene3D" id="3.30.70.270">
    <property type="match status" value="1"/>
</dbReference>
<dbReference type="PANTHER" id="PTHR45138:SF9">
    <property type="entry name" value="DIGUANYLATE CYCLASE DGCM-RELATED"/>
    <property type="match status" value="1"/>
</dbReference>
<dbReference type="SUPFAM" id="SSF55073">
    <property type="entry name" value="Nucleotide cyclase"/>
    <property type="match status" value="1"/>
</dbReference>
<dbReference type="EC" id="2.7.7.65" evidence="1"/>
<feature type="transmembrane region" description="Helical" evidence="3">
    <location>
        <begin position="12"/>
        <end position="29"/>
    </location>
</feature>
<name>A0ABQ1I0X1_9ALTE</name>
<organism evidence="5 6">
    <name type="scientific">Agarivorans gilvus</name>
    <dbReference type="NCBI Taxonomy" id="680279"/>
    <lineage>
        <taxon>Bacteria</taxon>
        <taxon>Pseudomonadati</taxon>
        <taxon>Pseudomonadota</taxon>
        <taxon>Gammaproteobacteria</taxon>
        <taxon>Alteromonadales</taxon>
        <taxon>Alteromonadaceae</taxon>
        <taxon>Agarivorans</taxon>
    </lineage>
</organism>
<comment type="caution">
    <text evidence="5">The sequence shown here is derived from an EMBL/GenBank/DDBJ whole genome shotgun (WGS) entry which is preliminary data.</text>
</comment>
<dbReference type="InterPro" id="IPR029787">
    <property type="entry name" value="Nucleotide_cyclase"/>
</dbReference>
<dbReference type="InterPro" id="IPR050469">
    <property type="entry name" value="Diguanylate_Cyclase"/>
</dbReference>
<protein>
    <recommendedName>
        <fullName evidence="1">diguanylate cyclase</fullName>
        <ecNumber evidence="1">2.7.7.65</ecNumber>
    </recommendedName>
</protein>
<dbReference type="InterPro" id="IPR000160">
    <property type="entry name" value="GGDEF_dom"/>
</dbReference>
<gene>
    <name evidence="5" type="ORF">GCM10007414_14110</name>
</gene>
<evidence type="ECO:0000313" key="6">
    <source>
        <dbReference type="Proteomes" id="UP000651977"/>
    </source>
</evidence>
<keyword evidence="3" id="KW-0812">Transmembrane</keyword>
<evidence type="ECO:0000256" key="1">
    <source>
        <dbReference type="ARBA" id="ARBA00012528"/>
    </source>
</evidence>